<dbReference type="PANTHER" id="PTHR10357">
    <property type="entry name" value="ALPHA-AMYLASE FAMILY MEMBER"/>
    <property type="match status" value="1"/>
</dbReference>
<dbReference type="EMBL" id="JBFNQN010000001">
    <property type="protein sequence ID" value="MEW9263384.1"/>
    <property type="molecule type" value="Genomic_DNA"/>
</dbReference>
<dbReference type="SUPFAM" id="SSF51445">
    <property type="entry name" value="(Trans)glycosidases"/>
    <property type="match status" value="1"/>
</dbReference>
<evidence type="ECO:0000256" key="1">
    <source>
        <dbReference type="ARBA" id="ARBA00008061"/>
    </source>
</evidence>
<protein>
    <submittedName>
        <fullName evidence="3">Glycoside hydrolase family 13 protein</fullName>
    </submittedName>
</protein>
<evidence type="ECO:0000259" key="2">
    <source>
        <dbReference type="SMART" id="SM00642"/>
    </source>
</evidence>
<feature type="domain" description="Glycosyl hydrolase family 13 catalytic" evidence="2">
    <location>
        <begin position="15"/>
        <end position="415"/>
    </location>
</feature>
<dbReference type="RefSeq" id="WP_367635971.1">
    <property type="nucleotide sequence ID" value="NZ_JBFNQN010000001.1"/>
</dbReference>
<keyword evidence="4" id="KW-1185">Reference proteome</keyword>
<sequence length="537" mass="58891">MTQPQDWWRQAVVYQVYPRSFADSNGDGIGDLPGITSRVPHLAALGVDAVWLSPFYPSALADGGYDVDDHRDVDPKIGTLEQFDEMVAALHAAGIKLVVDIVPNHSSDRHVWFQEALAAGPGSPERERYVFRHGRGVDGELPPSDWTAMFGGSSWEPVGDGEWYLHLFAPEQPDWNWNHPDVREDHLRTLRFWADRGVDGFRIDVANSLAKDLSEPLPTQAELADLVDGAHRFFDRDEVHDVYVEWRKLFDEYDPPRTAVAEAWVPAHRRARYASPEGLGQAFNFDLLQADPTATAFRTIVTENLAFAREAGSSSTWVLSNHDVVRHASRYALPAGADQNAWLLSAGKDPEPDTAGGLRRARAATAFILALPGSTYLYQGEELGLAEVADIPAADLQDPTWVRSGGEQKGRDGCRVPLPWTAAGPSHGFGPGGAHLPQPSWFADVAVDQQDGVEGSTLELYRQALATRRRLQGAEELEWLETPADVVAFARPGGWTCLTNFGDEPVDVPAGRVVLASGELTDGRVPADTTVWVQTQG</sequence>
<dbReference type="InterPro" id="IPR017853">
    <property type="entry name" value="GH"/>
</dbReference>
<accession>A0ABV3P184</accession>
<comment type="similarity">
    <text evidence="1">Belongs to the glycosyl hydrolase 13 family.</text>
</comment>
<evidence type="ECO:0000313" key="4">
    <source>
        <dbReference type="Proteomes" id="UP001555826"/>
    </source>
</evidence>
<dbReference type="PANTHER" id="PTHR10357:SF179">
    <property type="entry name" value="NEUTRAL AND BASIC AMINO ACID TRANSPORT PROTEIN RBAT"/>
    <property type="match status" value="1"/>
</dbReference>
<reference evidence="3 4" key="1">
    <citation type="submission" date="2024-07" db="EMBL/GenBank/DDBJ databases">
        <authorList>
            <person name="Thanompreechachai J."/>
            <person name="Duangmal K."/>
        </authorList>
    </citation>
    <scope>NUCLEOTIDE SEQUENCE [LARGE SCALE GENOMIC DNA]</scope>
    <source>
        <strain evidence="3 4">KCTC 19886</strain>
    </source>
</reference>
<dbReference type="InterPro" id="IPR006047">
    <property type="entry name" value="GH13_cat_dom"/>
</dbReference>
<comment type="caution">
    <text evidence="3">The sequence shown here is derived from an EMBL/GenBank/DDBJ whole genome shotgun (WGS) entry which is preliminary data.</text>
</comment>
<dbReference type="Gene3D" id="3.20.20.80">
    <property type="entry name" value="Glycosidases"/>
    <property type="match status" value="2"/>
</dbReference>
<gene>
    <name evidence="3" type="ORF">AB1207_01365</name>
</gene>
<keyword evidence="3" id="KW-0378">Hydrolase</keyword>
<dbReference type="GO" id="GO:0016787">
    <property type="term" value="F:hydrolase activity"/>
    <property type="evidence" value="ECO:0007669"/>
    <property type="project" value="UniProtKB-KW"/>
</dbReference>
<dbReference type="CDD" id="cd11332">
    <property type="entry name" value="AmyAc_OligoGlu_TS"/>
    <property type="match status" value="1"/>
</dbReference>
<evidence type="ECO:0000313" key="3">
    <source>
        <dbReference type="EMBL" id="MEW9263384.1"/>
    </source>
</evidence>
<dbReference type="InterPro" id="IPR045857">
    <property type="entry name" value="O16G_dom_2"/>
</dbReference>
<proteinExistence type="inferred from homology"/>
<dbReference type="SMART" id="SM00642">
    <property type="entry name" value="Aamy"/>
    <property type="match status" value="1"/>
</dbReference>
<dbReference type="Pfam" id="PF00128">
    <property type="entry name" value="Alpha-amylase"/>
    <property type="match status" value="1"/>
</dbReference>
<name>A0ABV3P184_9ACTN</name>
<organism evidence="3 4">
    <name type="scientific">Kineococcus endophyticus</name>
    <dbReference type="NCBI Taxonomy" id="1181883"/>
    <lineage>
        <taxon>Bacteria</taxon>
        <taxon>Bacillati</taxon>
        <taxon>Actinomycetota</taxon>
        <taxon>Actinomycetes</taxon>
        <taxon>Kineosporiales</taxon>
        <taxon>Kineosporiaceae</taxon>
        <taxon>Kineococcus</taxon>
    </lineage>
</organism>
<dbReference type="Proteomes" id="UP001555826">
    <property type="component" value="Unassembled WGS sequence"/>
</dbReference>
<dbReference type="Gene3D" id="3.90.400.10">
    <property type="entry name" value="Oligo-1,6-glucosidase, Domain 2"/>
    <property type="match status" value="1"/>
</dbReference>